<dbReference type="EC" id="2.7.11.23" evidence="2"/>
<feature type="coiled-coil region" evidence="22">
    <location>
        <begin position="925"/>
        <end position="964"/>
    </location>
</feature>
<feature type="compositionally biased region" description="Low complexity" evidence="23">
    <location>
        <begin position="1190"/>
        <end position="1205"/>
    </location>
</feature>
<dbReference type="PROSITE" id="PS00411">
    <property type="entry name" value="KINESIN_MOTOR_1"/>
    <property type="match status" value="1"/>
</dbReference>
<dbReference type="FunFam" id="1.10.510.10:FF:000624">
    <property type="entry name" value="Mitogen-activated protein kinase"/>
    <property type="match status" value="1"/>
</dbReference>
<feature type="region of interest" description="Disordered" evidence="23">
    <location>
        <begin position="1244"/>
        <end position="1292"/>
    </location>
</feature>
<feature type="compositionally biased region" description="Polar residues" evidence="23">
    <location>
        <begin position="1035"/>
        <end position="1053"/>
    </location>
</feature>
<feature type="domain" description="Protein kinase" evidence="24">
    <location>
        <begin position="62"/>
        <end position="356"/>
    </location>
</feature>
<dbReference type="InterPro" id="IPR027640">
    <property type="entry name" value="Kinesin-like_fam"/>
</dbReference>
<evidence type="ECO:0000256" key="9">
    <source>
        <dbReference type="ARBA" id="ARBA00022776"/>
    </source>
</evidence>
<feature type="binding site" evidence="20">
    <location>
        <begin position="624"/>
        <end position="631"/>
    </location>
    <ligand>
        <name>ATP</name>
        <dbReference type="ChEBI" id="CHEBI:30616"/>
    </ligand>
</feature>
<feature type="region of interest" description="Disordered" evidence="23">
    <location>
        <begin position="484"/>
        <end position="536"/>
    </location>
</feature>
<reference evidence="26 27" key="1">
    <citation type="journal article" date="2017" name="Biotechnol. Biofuels">
        <title>Differential beta-glucosidase expression as a function of carbon source availability in Talaromyces amestolkiae: a genomic and proteomic approach.</title>
        <authorList>
            <person name="de Eugenio L.I."/>
            <person name="Mendez-Liter J.A."/>
            <person name="Nieto-Dominguez M."/>
            <person name="Alonso L."/>
            <person name="Gil-Munoz J."/>
            <person name="Barriuso J."/>
            <person name="Prieto A."/>
            <person name="Martinez M.J."/>
        </authorList>
    </citation>
    <scope>NUCLEOTIDE SEQUENCE [LARGE SCALE GENOMIC DNA]</scope>
    <source>
        <strain evidence="26 27">CIB</strain>
    </source>
</reference>
<evidence type="ECO:0000313" key="26">
    <source>
        <dbReference type="EMBL" id="RAO74344.1"/>
    </source>
</evidence>
<evidence type="ECO:0000256" key="18">
    <source>
        <dbReference type="PIRSR" id="PIRSR637770-1"/>
    </source>
</evidence>
<organism evidence="26 27">
    <name type="scientific">Talaromyces amestolkiae</name>
    <dbReference type="NCBI Taxonomy" id="1196081"/>
    <lineage>
        <taxon>Eukaryota</taxon>
        <taxon>Fungi</taxon>
        <taxon>Dikarya</taxon>
        <taxon>Ascomycota</taxon>
        <taxon>Pezizomycotina</taxon>
        <taxon>Eurotiomycetes</taxon>
        <taxon>Eurotiomycetidae</taxon>
        <taxon>Eurotiales</taxon>
        <taxon>Trichocomaceae</taxon>
        <taxon>Talaromyces</taxon>
        <taxon>Talaromyces sect. Talaromyces</taxon>
    </lineage>
</organism>
<feature type="active site" description="Proton acceptor" evidence="18">
    <location>
        <position position="188"/>
    </location>
</feature>
<evidence type="ECO:0000256" key="4">
    <source>
        <dbReference type="ARBA" id="ARBA00022527"/>
    </source>
</evidence>
<dbReference type="GO" id="GO:0003777">
    <property type="term" value="F:microtubule motor activity"/>
    <property type="evidence" value="ECO:0007669"/>
    <property type="project" value="InterPro"/>
</dbReference>
<keyword evidence="14" id="KW-0206">Cytoskeleton</keyword>
<dbReference type="EMBL" id="MIKG01000037">
    <property type="protein sequence ID" value="RAO74344.1"/>
    <property type="molecule type" value="Genomic_DNA"/>
</dbReference>
<accession>A0A364LEU9</accession>
<keyword evidence="7" id="KW-0808">Transferase</keyword>
<dbReference type="PANTHER" id="PTHR47968:SF75">
    <property type="entry name" value="CENTROMERE-ASSOCIATED PROTEIN E"/>
    <property type="match status" value="1"/>
</dbReference>
<dbReference type="STRING" id="1196081.A0A364LEU9"/>
<keyword evidence="6" id="KW-0132">Cell division</keyword>
<evidence type="ECO:0000256" key="23">
    <source>
        <dbReference type="SAM" id="MobiDB-lite"/>
    </source>
</evidence>
<feature type="compositionally biased region" description="Low complexity" evidence="23">
    <location>
        <begin position="488"/>
        <end position="514"/>
    </location>
</feature>
<comment type="similarity">
    <text evidence="20">Belongs to the TRAFAC class myosin-kinesin ATPase superfamily. Kinesin family.</text>
</comment>
<comment type="subcellular location">
    <subcellularLocation>
        <location evidence="1">Cytoplasm</location>
        <location evidence="1">Cytoskeleton</location>
    </subcellularLocation>
</comment>
<dbReference type="GO" id="GO:0007018">
    <property type="term" value="P:microtubule-based movement"/>
    <property type="evidence" value="ECO:0007669"/>
    <property type="project" value="InterPro"/>
</dbReference>
<comment type="caution">
    <text evidence="26">The sequence shown here is derived from an EMBL/GenBank/DDBJ whole genome shotgun (WGS) entry which is preliminary data.</text>
</comment>
<evidence type="ECO:0000256" key="21">
    <source>
        <dbReference type="PROSITE-ProRule" id="PRU10141"/>
    </source>
</evidence>
<feature type="binding site" evidence="19">
    <location>
        <begin position="68"/>
        <end position="76"/>
    </location>
    <ligand>
        <name>ATP</name>
        <dbReference type="ChEBI" id="CHEBI:30616"/>
    </ligand>
</feature>
<dbReference type="InterPro" id="IPR036961">
    <property type="entry name" value="Kinesin_motor_dom_sf"/>
</dbReference>
<gene>
    <name evidence="26" type="ORF">BHQ10_010356</name>
</gene>
<dbReference type="Proteomes" id="UP000249363">
    <property type="component" value="Unassembled WGS sequence"/>
</dbReference>
<keyword evidence="11 19" id="KW-0067">ATP-binding</keyword>
<evidence type="ECO:0000256" key="2">
    <source>
        <dbReference type="ARBA" id="ARBA00012409"/>
    </source>
</evidence>
<keyword evidence="15" id="KW-0131">Cell cycle</keyword>
<evidence type="ECO:0000256" key="17">
    <source>
        <dbReference type="ARBA" id="ARBA00074598"/>
    </source>
</evidence>
<keyword evidence="9" id="KW-0498">Mitosis</keyword>
<keyword evidence="8 19" id="KW-0547">Nucleotide-binding</keyword>
<dbReference type="InterPro" id="IPR008271">
    <property type="entry name" value="Ser/Thr_kinase_AS"/>
</dbReference>
<evidence type="ECO:0000313" key="27">
    <source>
        <dbReference type="Proteomes" id="UP000249363"/>
    </source>
</evidence>
<evidence type="ECO:0000256" key="1">
    <source>
        <dbReference type="ARBA" id="ARBA00004245"/>
    </source>
</evidence>
<feature type="region of interest" description="Disordered" evidence="23">
    <location>
        <begin position="1184"/>
        <end position="1205"/>
    </location>
</feature>
<evidence type="ECO:0000256" key="5">
    <source>
        <dbReference type="ARBA" id="ARBA00022553"/>
    </source>
</evidence>
<dbReference type="SMART" id="SM00129">
    <property type="entry name" value="KISc"/>
    <property type="match status" value="1"/>
</dbReference>
<dbReference type="GO" id="GO:0008017">
    <property type="term" value="F:microtubule binding"/>
    <property type="evidence" value="ECO:0007669"/>
    <property type="project" value="InterPro"/>
</dbReference>
<dbReference type="Pfam" id="PF00069">
    <property type="entry name" value="Pkinase"/>
    <property type="match status" value="1"/>
</dbReference>
<feature type="domain" description="Kinesin motor" evidence="25">
    <location>
        <begin position="543"/>
        <end position="901"/>
    </location>
</feature>
<evidence type="ECO:0000256" key="8">
    <source>
        <dbReference type="ARBA" id="ARBA00022741"/>
    </source>
</evidence>
<keyword evidence="27" id="KW-1185">Reference proteome</keyword>
<evidence type="ECO:0000256" key="19">
    <source>
        <dbReference type="PIRSR" id="PIRSR637770-2"/>
    </source>
</evidence>
<keyword evidence="10" id="KW-0418">Kinase</keyword>
<dbReference type="RefSeq" id="XP_040738858.1">
    <property type="nucleotide sequence ID" value="XM_040872977.1"/>
</dbReference>
<dbReference type="PROSITE" id="PS50067">
    <property type="entry name" value="KINESIN_MOTOR_2"/>
    <property type="match status" value="1"/>
</dbReference>
<sequence>MAVSPLTSQSPAGALVSTSTASKAKSLAVRSGSQGAPASSFRNATAALGPSDQMNDNVRRRYVKDKKLGEGTYAVVYLGYLRETPSSLVAIKKIKVNAEYRDGLSMDAIREIKYLQELSHPNIIALHDVFSSKDQNLNLVLEYLPLGDLEMLIKDGNIQYGVADVKAWMGMLTRGVWFCHENFVLHRDIKPNNLLIASDGEVKLADFGLARSFADPYMNMTHQVITRWYRPPELLYGARQYSAVVDVWSMGMVFAELLLRVPFVAGNSDMDQIVKISEAFGSPTEENWPGVTRLPNYVAPGDRTTPLQGRDFFLRQFPTAGPLGADLLMSMTTLDPLRPTSIVEPSEQCTDWQLVFASSAKIETVVYRFRFPKKRVAFTLQASPAYKTFSRRKQSSELFHAFRLGHNNPKWHRQEFAKICQHSSLPSTSQVERQIIDGLDIKFDFACSIDSAQYPGHYQVSSKAVSLLDHGSDGKTVLNAAVSRDSEGQFSSSSPPHSRSSSAQGSYSTSATTFDDTEETEHDSKDALGAGKKVARPKEAKGNVIVSVRVRPDTGANENSRAEEEWMVDGRRSLISFRGKESYDYLYDNVFTAHDNNSKVYDSSAKRLVRRVMEGYHGTVFAYGMTGTGKTFSMQGTASSPGVIPLAITDIFSYIRETPHREFLLRVSYLEIYNEKIHDLLSASSAGATGPNAPPQEEIKLREDSKRGVYATPLKEEIVQSPTQLLRVIARGDHARRTGSTQFNARSSRSHAVVQIVVESRERVPSGNSTQDKRSAVGPGGVRVSTLSLIDLAGSERAAENKERRTEGAHINKSLLTLGTVIARLSESKEKSANAADKEGKHLPYRDSKLTRLLQPALSGNSLVSILCTIQIGASGSAAPANTHTNETLNTLKFAARAKNNIVSHAKRAEEAYGGNGDGGSRVLLERYRMEIQTLRAQLETQSKTQAESDMKMEEERMEKEAEARHEEQMLEMQLARTALKERIEHLNRLILSSKSTGVNSHSGTAVFDRLSTISGMNDTRTRSLYSSSSQSTLGANSLRRTVSQQSLHSTDPGSAYQFRRSSMVPDEDDDTVGEFGDGNASLQMQLTALQADLADKNRYISTLERRLLQARRSSHSRMSMGLSQMKNGDDVDIMALLREKDMEISELRIQLDDKDRMLTALRSAARQRDVAQMSIDIPGQDKRIIGHQTSGSNASSLASPLSATSPVNTLSLASISEREVNSNRKSVDEVSRMLDEMIQDRVEQGHLNKNSRRSLLFASGATNQPDPISPKPPSINLPDPRTSIIEVPEDV</sequence>
<dbReference type="PROSITE" id="PS00107">
    <property type="entry name" value="PROTEIN_KINASE_ATP"/>
    <property type="match status" value="1"/>
</dbReference>
<dbReference type="GeneID" id="63799570"/>
<comment type="function">
    <text evidence="16">Required for assembly of the mitotic spindle.</text>
</comment>
<dbReference type="InterPro" id="IPR037770">
    <property type="entry name" value="CDK7"/>
</dbReference>
<dbReference type="SUPFAM" id="SSF56112">
    <property type="entry name" value="Protein kinase-like (PK-like)"/>
    <property type="match status" value="1"/>
</dbReference>
<feature type="binding site" evidence="19">
    <location>
        <position position="92"/>
    </location>
    <ligand>
        <name>ATP</name>
        <dbReference type="ChEBI" id="CHEBI:30616"/>
    </ligand>
</feature>
<dbReference type="Pfam" id="PF00225">
    <property type="entry name" value="Kinesin"/>
    <property type="match status" value="1"/>
</dbReference>
<evidence type="ECO:0000256" key="20">
    <source>
        <dbReference type="PROSITE-ProRule" id="PRU00283"/>
    </source>
</evidence>
<evidence type="ECO:0000256" key="10">
    <source>
        <dbReference type="ARBA" id="ARBA00022777"/>
    </source>
</evidence>
<dbReference type="PRINTS" id="PR00380">
    <property type="entry name" value="KINESINHEAVY"/>
</dbReference>
<evidence type="ECO:0000259" key="24">
    <source>
        <dbReference type="PROSITE" id="PS50011"/>
    </source>
</evidence>
<dbReference type="InterPro" id="IPR000719">
    <property type="entry name" value="Prot_kinase_dom"/>
</dbReference>
<dbReference type="PROSITE" id="PS00108">
    <property type="entry name" value="PROTEIN_KINASE_ST"/>
    <property type="match status" value="1"/>
</dbReference>
<evidence type="ECO:0000256" key="22">
    <source>
        <dbReference type="SAM" id="Coils"/>
    </source>
</evidence>
<proteinExistence type="inferred from homology"/>
<evidence type="ECO:0000256" key="13">
    <source>
        <dbReference type="ARBA" id="ARBA00023175"/>
    </source>
</evidence>
<protein>
    <recommendedName>
        <fullName evidence="17">Kinesin-like protein KIP2</fullName>
        <ecNumber evidence="2">2.7.11.23</ecNumber>
    </recommendedName>
</protein>
<evidence type="ECO:0000259" key="25">
    <source>
        <dbReference type="PROSITE" id="PS50067"/>
    </source>
</evidence>
<keyword evidence="12 22" id="KW-0175">Coiled coil</keyword>
<dbReference type="InterPro" id="IPR011009">
    <property type="entry name" value="Kinase-like_dom_sf"/>
</dbReference>
<feature type="region of interest" description="Disordered" evidence="23">
    <location>
        <begin position="685"/>
        <end position="705"/>
    </location>
</feature>
<dbReference type="GO" id="GO:0051301">
    <property type="term" value="P:cell division"/>
    <property type="evidence" value="ECO:0007669"/>
    <property type="project" value="UniProtKB-KW"/>
</dbReference>
<feature type="compositionally biased region" description="Polar residues" evidence="23">
    <location>
        <begin position="31"/>
        <end position="43"/>
    </location>
</feature>
<keyword evidence="3" id="KW-0963">Cytoplasm</keyword>
<feature type="region of interest" description="Disordered" evidence="23">
    <location>
        <begin position="28"/>
        <end position="53"/>
    </location>
</feature>
<name>A0A364LEU9_TALAM</name>
<dbReference type="Gene3D" id="1.10.510.10">
    <property type="entry name" value="Transferase(Phosphotransferase) domain 1"/>
    <property type="match status" value="1"/>
</dbReference>
<dbReference type="PROSITE" id="PS50011">
    <property type="entry name" value="PROTEIN_KINASE_DOM"/>
    <property type="match status" value="1"/>
</dbReference>
<dbReference type="InterPro" id="IPR019821">
    <property type="entry name" value="Kinesin_motor_CS"/>
</dbReference>
<dbReference type="SUPFAM" id="SSF52540">
    <property type="entry name" value="P-loop containing nucleoside triphosphate hydrolases"/>
    <property type="match status" value="1"/>
</dbReference>
<feature type="compositionally biased region" description="Low complexity" evidence="23">
    <location>
        <begin position="1023"/>
        <end position="1034"/>
    </location>
</feature>
<feature type="binding site" evidence="21">
    <location>
        <position position="93"/>
    </location>
    <ligand>
        <name>ATP</name>
        <dbReference type="ChEBI" id="CHEBI:30616"/>
    </ligand>
</feature>
<dbReference type="FunFam" id="3.40.850.10:FF:000073">
    <property type="entry name" value="Kinesin-like protein"/>
    <property type="match status" value="1"/>
</dbReference>
<dbReference type="CDD" id="cd07841">
    <property type="entry name" value="STKc_CDK7"/>
    <property type="match status" value="1"/>
</dbReference>
<dbReference type="InterPro" id="IPR017441">
    <property type="entry name" value="Protein_kinase_ATP_BS"/>
</dbReference>
<dbReference type="PANTHER" id="PTHR47968">
    <property type="entry name" value="CENTROMERE PROTEIN E"/>
    <property type="match status" value="1"/>
</dbReference>
<keyword evidence="5" id="KW-0597">Phosphoprotein</keyword>
<dbReference type="Gene3D" id="3.30.200.20">
    <property type="entry name" value="Phosphorylase Kinase, domain 1"/>
    <property type="match status" value="1"/>
</dbReference>
<evidence type="ECO:0000256" key="11">
    <source>
        <dbReference type="ARBA" id="ARBA00022840"/>
    </source>
</evidence>
<feature type="region of interest" description="Disordered" evidence="23">
    <location>
        <begin position="1022"/>
        <end position="1069"/>
    </location>
</feature>
<dbReference type="GO" id="GO:0005856">
    <property type="term" value="C:cytoskeleton"/>
    <property type="evidence" value="ECO:0007669"/>
    <property type="project" value="UniProtKB-SubCell"/>
</dbReference>
<dbReference type="OrthoDB" id="3176171at2759"/>
<evidence type="ECO:0000256" key="3">
    <source>
        <dbReference type="ARBA" id="ARBA00022490"/>
    </source>
</evidence>
<evidence type="ECO:0000256" key="7">
    <source>
        <dbReference type="ARBA" id="ARBA00022679"/>
    </source>
</evidence>
<evidence type="ECO:0000256" key="15">
    <source>
        <dbReference type="ARBA" id="ARBA00023306"/>
    </source>
</evidence>
<evidence type="ECO:0000256" key="12">
    <source>
        <dbReference type="ARBA" id="ARBA00023054"/>
    </source>
</evidence>
<dbReference type="GO" id="GO:0008353">
    <property type="term" value="F:RNA polymerase II CTD heptapeptide repeat kinase activity"/>
    <property type="evidence" value="ECO:0007669"/>
    <property type="project" value="UniProtKB-EC"/>
</dbReference>
<dbReference type="Gene3D" id="3.40.850.10">
    <property type="entry name" value="Kinesin motor domain"/>
    <property type="match status" value="1"/>
</dbReference>
<dbReference type="GO" id="GO:0070985">
    <property type="term" value="C:transcription factor TFIIK complex"/>
    <property type="evidence" value="ECO:0007669"/>
    <property type="project" value="InterPro"/>
</dbReference>
<evidence type="ECO:0000256" key="16">
    <source>
        <dbReference type="ARBA" id="ARBA00054086"/>
    </source>
</evidence>
<feature type="region of interest" description="Disordered" evidence="23">
    <location>
        <begin position="760"/>
        <end position="780"/>
    </location>
</feature>
<dbReference type="InterPro" id="IPR001752">
    <property type="entry name" value="Kinesin_motor_dom"/>
</dbReference>
<evidence type="ECO:0000256" key="6">
    <source>
        <dbReference type="ARBA" id="ARBA00022618"/>
    </source>
</evidence>
<evidence type="ECO:0000256" key="14">
    <source>
        <dbReference type="ARBA" id="ARBA00023212"/>
    </source>
</evidence>
<keyword evidence="13 20" id="KW-0505">Motor protein</keyword>
<dbReference type="InterPro" id="IPR027417">
    <property type="entry name" value="P-loop_NTPase"/>
</dbReference>
<dbReference type="GO" id="GO:0005524">
    <property type="term" value="F:ATP binding"/>
    <property type="evidence" value="ECO:0007669"/>
    <property type="project" value="UniProtKB-UniRule"/>
</dbReference>
<keyword evidence="4" id="KW-0723">Serine/threonine-protein kinase</keyword>
<dbReference type="SMART" id="SM00220">
    <property type="entry name" value="S_TKc"/>
    <property type="match status" value="1"/>
</dbReference>